<feature type="DNA-binding region" description="H-T-H motif" evidence="2">
    <location>
        <begin position="49"/>
        <end position="68"/>
    </location>
</feature>
<dbReference type="GO" id="GO:0003700">
    <property type="term" value="F:DNA-binding transcription factor activity"/>
    <property type="evidence" value="ECO:0007669"/>
    <property type="project" value="TreeGrafter"/>
</dbReference>
<dbReference type="Gene3D" id="1.10.10.60">
    <property type="entry name" value="Homeodomain-like"/>
    <property type="match status" value="1"/>
</dbReference>
<dbReference type="SUPFAM" id="SSF48498">
    <property type="entry name" value="Tetracyclin repressor-like, C-terminal domain"/>
    <property type="match status" value="1"/>
</dbReference>
<name>A0A679IWX6_VARPD</name>
<dbReference type="InterPro" id="IPR001647">
    <property type="entry name" value="HTH_TetR"/>
</dbReference>
<dbReference type="Gene3D" id="1.10.357.10">
    <property type="entry name" value="Tetracycline Repressor, domain 2"/>
    <property type="match status" value="1"/>
</dbReference>
<reference evidence="5" key="1">
    <citation type="submission" date="2019-12" db="EMBL/GenBank/DDBJ databases">
        <authorList>
            <person name="Cremers G."/>
        </authorList>
    </citation>
    <scope>NUCLEOTIDE SEQUENCE</scope>
    <source>
        <strain evidence="5">Vvax</strain>
    </source>
</reference>
<evidence type="ECO:0000256" key="1">
    <source>
        <dbReference type="ARBA" id="ARBA00023125"/>
    </source>
</evidence>
<evidence type="ECO:0000313" key="5">
    <source>
        <dbReference type="EMBL" id="CAA2104302.1"/>
    </source>
</evidence>
<dbReference type="InterPro" id="IPR009057">
    <property type="entry name" value="Homeodomain-like_sf"/>
</dbReference>
<dbReference type="EMBL" id="LR743507">
    <property type="protein sequence ID" value="CAA2104302.1"/>
    <property type="molecule type" value="Genomic_DNA"/>
</dbReference>
<evidence type="ECO:0000259" key="4">
    <source>
        <dbReference type="PROSITE" id="PS50977"/>
    </source>
</evidence>
<proteinExistence type="predicted"/>
<gene>
    <name evidence="5" type="primary">yttP</name>
    <name evidence="5" type="ORF">VVAX_02697</name>
</gene>
<dbReference type="PROSITE" id="PS50977">
    <property type="entry name" value="HTH_TETR_2"/>
    <property type="match status" value="1"/>
</dbReference>
<dbReference type="PANTHER" id="PTHR30055:SF226">
    <property type="entry name" value="HTH-TYPE TRANSCRIPTIONAL REGULATOR PKSA"/>
    <property type="match status" value="1"/>
</dbReference>
<feature type="domain" description="HTH tetR-type" evidence="4">
    <location>
        <begin position="26"/>
        <end position="86"/>
    </location>
</feature>
<keyword evidence="1 2" id="KW-0238">DNA-binding</keyword>
<feature type="region of interest" description="Disordered" evidence="3">
    <location>
        <begin position="1"/>
        <end position="26"/>
    </location>
</feature>
<organism evidence="5">
    <name type="scientific">Variovorax paradoxus</name>
    <dbReference type="NCBI Taxonomy" id="34073"/>
    <lineage>
        <taxon>Bacteria</taxon>
        <taxon>Pseudomonadati</taxon>
        <taxon>Pseudomonadota</taxon>
        <taxon>Betaproteobacteria</taxon>
        <taxon>Burkholderiales</taxon>
        <taxon>Comamonadaceae</taxon>
        <taxon>Variovorax</taxon>
    </lineage>
</organism>
<dbReference type="AlphaFoldDB" id="A0A679IWX6"/>
<dbReference type="PRINTS" id="PR00455">
    <property type="entry name" value="HTHTETR"/>
</dbReference>
<accession>A0A679IWX6</accession>
<dbReference type="Pfam" id="PF09209">
    <property type="entry name" value="CecR_C"/>
    <property type="match status" value="1"/>
</dbReference>
<dbReference type="PANTHER" id="PTHR30055">
    <property type="entry name" value="HTH-TYPE TRANSCRIPTIONAL REGULATOR RUTR"/>
    <property type="match status" value="1"/>
</dbReference>
<dbReference type="SUPFAM" id="SSF46689">
    <property type="entry name" value="Homeodomain-like"/>
    <property type="match status" value="1"/>
</dbReference>
<evidence type="ECO:0000256" key="3">
    <source>
        <dbReference type="SAM" id="MobiDB-lite"/>
    </source>
</evidence>
<sequence length="246" mass="27607">MRRMNARNPHPSGSQAPRRAPRADGAEARHRLLHTALRLFAQKGFAKTSTREIAREAEVNISAISYYFGDKDGLYAATFCEPMGGDANDLVAACNVPGQSLEETLRICMTSMIDPLKQGEIVRQCIQLHMREMLEPTSRWAEELERDIKGPHRAIAELLCRHLKVDRADDDIHRLTFAITGLSMQLYVSQDFIEAIRPSLLRTPRAIDTWADRLTGYALALVEAEAARRRAAIAQGTGTTERKPRK</sequence>
<protein>
    <submittedName>
        <fullName evidence="5">Putative HTH-type transcriptional regulator YttP</fullName>
    </submittedName>
</protein>
<dbReference type="InterPro" id="IPR050109">
    <property type="entry name" value="HTH-type_TetR-like_transc_reg"/>
</dbReference>
<dbReference type="InterPro" id="IPR015292">
    <property type="entry name" value="Tscrpt_reg_YbiH_C"/>
</dbReference>
<evidence type="ECO:0000256" key="2">
    <source>
        <dbReference type="PROSITE-ProRule" id="PRU00335"/>
    </source>
</evidence>
<dbReference type="InterPro" id="IPR036271">
    <property type="entry name" value="Tet_transcr_reg_TetR-rel_C_sf"/>
</dbReference>
<dbReference type="Pfam" id="PF00440">
    <property type="entry name" value="TetR_N"/>
    <property type="match status" value="1"/>
</dbReference>
<dbReference type="GO" id="GO:0000976">
    <property type="term" value="F:transcription cis-regulatory region binding"/>
    <property type="evidence" value="ECO:0007669"/>
    <property type="project" value="TreeGrafter"/>
</dbReference>